<dbReference type="GO" id="GO:0008270">
    <property type="term" value="F:zinc ion binding"/>
    <property type="evidence" value="ECO:0007669"/>
    <property type="project" value="InterPro"/>
</dbReference>
<evidence type="ECO:0000259" key="9">
    <source>
        <dbReference type="Pfam" id="PF04810"/>
    </source>
</evidence>
<dbReference type="GO" id="GO:0030127">
    <property type="term" value="C:COPII vesicle coat"/>
    <property type="evidence" value="ECO:0007669"/>
    <property type="project" value="InterPro"/>
</dbReference>
<dbReference type="Pfam" id="PF08033">
    <property type="entry name" value="Sec23_BS"/>
    <property type="match status" value="1"/>
</dbReference>
<comment type="subcellular location">
    <subcellularLocation>
        <location evidence="1">Cytoplasmic vesicle</location>
        <location evidence="1">COPII-coated vesicle membrane</location>
        <topology evidence="1">Peripheral membrane protein</topology>
        <orientation evidence="1">Cytoplasmic side</orientation>
    </subcellularLocation>
    <subcellularLocation>
        <location evidence="2">Endoplasmic reticulum membrane</location>
        <topology evidence="2">Peripheral membrane protein</topology>
        <orientation evidence="2">Cytoplasmic side</orientation>
    </subcellularLocation>
</comment>
<dbReference type="Pfam" id="PF04815">
    <property type="entry name" value="Sec23_helical"/>
    <property type="match status" value="1"/>
</dbReference>
<dbReference type="InterPro" id="IPR012990">
    <property type="entry name" value="Beta-sandwich_Sec23_24"/>
</dbReference>
<reference evidence="13 14" key="1">
    <citation type="journal article" date="2014" name="Nat. Commun.">
        <title>Molecular traces of alternative social organization in a termite genome.</title>
        <authorList>
            <person name="Terrapon N."/>
            <person name="Li C."/>
            <person name="Robertson H.M."/>
            <person name="Ji L."/>
            <person name="Meng X."/>
            <person name="Booth W."/>
            <person name="Chen Z."/>
            <person name="Childers C.P."/>
            <person name="Glastad K.M."/>
            <person name="Gokhale K."/>
            <person name="Gowin J."/>
            <person name="Gronenberg W."/>
            <person name="Hermansen R.A."/>
            <person name="Hu H."/>
            <person name="Hunt B.G."/>
            <person name="Huylmans A.K."/>
            <person name="Khalil S.M."/>
            <person name="Mitchell R.D."/>
            <person name="Munoz-Torres M.C."/>
            <person name="Mustard J.A."/>
            <person name="Pan H."/>
            <person name="Reese J.T."/>
            <person name="Scharf M.E."/>
            <person name="Sun F."/>
            <person name="Vogel H."/>
            <person name="Xiao J."/>
            <person name="Yang W."/>
            <person name="Yang Z."/>
            <person name="Yang Z."/>
            <person name="Zhou J."/>
            <person name="Zhu J."/>
            <person name="Brent C.S."/>
            <person name="Elsik C.G."/>
            <person name="Goodisman M.A."/>
            <person name="Liberles D.A."/>
            <person name="Roe R.M."/>
            <person name="Vargo E.L."/>
            <person name="Vilcinskas A."/>
            <person name="Wang J."/>
            <person name="Bornberg-Bauer E."/>
            <person name="Korb J."/>
            <person name="Zhang G."/>
            <person name="Liebig J."/>
        </authorList>
    </citation>
    <scope>NUCLEOTIDE SEQUENCE [LARGE SCALE GENOMIC DNA]</scope>
    <source>
        <tissue evidence="13">Whole organism</tissue>
    </source>
</reference>
<name>A0A067QXD7_ZOONE</name>
<dbReference type="InterPro" id="IPR036175">
    <property type="entry name" value="Sec23/24_helical_dom_sf"/>
</dbReference>
<evidence type="ECO:0000256" key="5">
    <source>
        <dbReference type="ARBA" id="ARBA00022927"/>
    </source>
</evidence>
<evidence type="ECO:0000256" key="7">
    <source>
        <dbReference type="SAM" id="MobiDB-lite"/>
    </source>
</evidence>
<feature type="region of interest" description="Disordered" evidence="7">
    <location>
        <begin position="204"/>
        <end position="241"/>
    </location>
</feature>
<evidence type="ECO:0000256" key="2">
    <source>
        <dbReference type="ARBA" id="ARBA00004397"/>
    </source>
</evidence>
<accession>A0A067QXD7</accession>
<dbReference type="InterPro" id="IPR036180">
    <property type="entry name" value="Gelsolin-like_dom_sf"/>
</dbReference>
<feature type="domain" description="Sec23/Sec24 trunk" evidence="10">
    <location>
        <begin position="419"/>
        <end position="661"/>
    </location>
</feature>
<protein>
    <submittedName>
        <fullName evidence="13">Protein transport protein Sec24C</fullName>
    </submittedName>
</protein>
<dbReference type="GO" id="GO:0005789">
    <property type="term" value="C:endoplasmic reticulum membrane"/>
    <property type="evidence" value="ECO:0007669"/>
    <property type="project" value="UniProtKB-SubCell"/>
</dbReference>
<evidence type="ECO:0000313" key="14">
    <source>
        <dbReference type="Proteomes" id="UP000027135"/>
    </source>
</evidence>
<feature type="domain" description="Sec23/Sec24 helical" evidence="11">
    <location>
        <begin position="762"/>
        <end position="861"/>
    </location>
</feature>
<dbReference type="FunFam" id="3.40.50.410:FF:000020">
    <property type="entry name" value="protein transport protein Sec24D isoform X1"/>
    <property type="match status" value="1"/>
</dbReference>
<dbReference type="InterPro" id="IPR006900">
    <property type="entry name" value="Sec23/24_helical_dom"/>
</dbReference>
<evidence type="ECO:0000256" key="3">
    <source>
        <dbReference type="ARBA" id="ARBA00008334"/>
    </source>
</evidence>
<dbReference type="Proteomes" id="UP000027135">
    <property type="component" value="Unassembled WGS sequence"/>
</dbReference>
<dbReference type="GO" id="GO:0006886">
    <property type="term" value="P:intracellular protein transport"/>
    <property type="evidence" value="ECO:0007669"/>
    <property type="project" value="InterPro"/>
</dbReference>
<dbReference type="GO" id="GO:0090110">
    <property type="term" value="P:COPII-coated vesicle cargo loading"/>
    <property type="evidence" value="ECO:0007669"/>
    <property type="project" value="TreeGrafter"/>
</dbReference>
<feature type="domain" description="Gelsolin-like" evidence="8">
    <location>
        <begin position="880"/>
        <end position="943"/>
    </location>
</feature>
<proteinExistence type="inferred from homology"/>
<dbReference type="InParanoid" id="A0A067QXD7"/>
<dbReference type="SUPFAM" id="SSF81995">
    <property type="entry name" value="beta-sandwich domain of Sec23/24"/>
    <property type="match status" value="1"/>
</dbReference>
<sequence>MTNRLAGPPIGPGSQPTAPQQPPIMRPPATLAPSQLSTQLSGMHLSGQSRPPVQISNYSSGPPTKPGFGSEPLVSPPANFYHPPGSFPQGINGGPAPPTSSPDQPFQPPGQQQHGSLPPSQYMNGSMGPPPAHIPVQGGNIPVAHRSVPPTGVPPQSGGIPTQHRGMLPPFGGMPQSGTVPPLTQPGPPTGKSYPSLDMYHPNAGVPPKMQQPPMGPQGPAASYRSPHQHMGPQQPPHPFMQSQPARLFVPENLPSPVTKDDEHNGDLIFDMNEEGVTTHFSTRDGSNASPRYIRSSMHSIPSRINMMKEVAVPFCLVVSPLARTSDEDVLPPVIDMGKIGPVRCIRCKAFMCPFMQFIDGGKRFRCPFCKATTEVPQEYFQQLDDTGLRVDQFQRPELNQGAYEFVATKDYCRNKTLPKPPALIFLIDVSYNNIISGLVHLLHNQIKEILKLLPKDEGAETSNMRVGFITYSKEVFLYSFKTSFPCPMVMWGDVEKNSVSMPEVFLCDAAESEAAIKNLMKYIFTLYDDTTETETVLAPAIQTGLRALQASKCAGKLLVFHSSLPTAEAPGKLKNRDDKKLLGTEKEKKLLAPQGNVYSSLGQECAVAGCSVDLFIFNNSYIDLATIGQVSRFSGGEIHKYSNFQADVDGERLIADIKHDVSRPVAFDAAMRVRTSTGVRATNFYGHHFTSNTGEMILGSIDCNKALTIEIKHEDDLTKEDGVYIQVALLYTSCGGQRRIRILNLSLNKCIQMRDFFRRCDQGTIINFIAKQTVFRLLESSRKSVKENLVNQCAQMLACYRKCERRASERQLILPVSMEFLPLYVYCILKSDVVSGSDMTIDDRSFLMQAVTIMDIPSSVEFFYPRLIPLHDIDVDSDELPSSIPCSSDKIRNDGVYLLDNGFHLVLWIGSNVDMKWVENVFGVHSAAHIDTDSTSLPVLDNALSARIKFVIDSVRKERHRCMRVSVQCFSTVILRLLYRHVFCCL</sequence>
<feature type="compositionally biased region" description="Polar residues" evidence="7">
    <location>
        <begin position="32"/>
        <end position="62"/>
    </location>
</feature>
<dbReference type="GO" id="GO:0070971">
    <property type="term" value="C:endoplasmic reticulum exit site"/>
    <property type="evidence" value="ECO:0007669"/>
    <property type="project" value="TreeGrafter"/>
</dbReference>
<comment type="similarity">
    <text evidence="3">Belongs to the SEC23/SEC24 family. SEC24 subfamily.</text>
</comment>
<dbReference type="Gene3D" id="2.60.40.1670">
    <property type="entry name" value="beta-sandwich domain of Sec23/24"/>
    <property type="match status" value="1"/>
</dbReference>
<dbReference type="Gene3D" id="3.40.20.10">
    <property type="entry name" value="Severin"/>
    <property type="match status" value="1"/>
</dbReference>
<evidence type="ECO:0000313" key="13">
    <source>
        <dbReference type="EMBL" id="KDR15072.1"/>
    </source>
</evidence>
<evidence type="ECO:0000259" key="12">
    <source>
        <dbReference type="Pfam" id="PF08033"/>
    </source>
</evidence>
<dbReference type="InterPro" id="IPR007123">
    <property type="entry name" value="Gelsolin-like_dom"/>
</dbReference>
<dbReference type="Gene3D" id="3.40.50.410">
    <property type="entry name" value="von Willebrand factor, type A domain"/>
    <property type="match status" value="1"/>
</dbReference>
<dbReference type="Pfam" id="PF04810">
    <property type="entry name" value="zf-Sec23_Sec24"/>
    <property type="match status" value="1"/>
</dbReference>
<gene>
    <name evidence="13" type="ORF">L798_10906</name>
</gene>
<dbReference type="FunCoup" id="A0A067QXD7">
    <property type="interactions" value="2270"/>
</dbReference>
<feature type="domain" description="Sec23/Sec24 beta-sandwich" evidence="12">
    <location>
        <begin position="667"/>
        <end position="749"/>
    </location>
</feature>
<evidence type="ECO:0000256" key="4">
    <source>
        <dbReference type="ARBA" id="ARBA00022448"/>
    </source>
</evidence>
<feature type="domain" description="Zinc finger Sec23/Sec24-type" evidence="9">
    <location>
        <begin position="342"/>
        <end position="380"/>
    </location>
</feature>
<dbReference type="InterPro" id="IPR006895">
    <property type="entry name" value="Znf_Sec23_Sec24"/>
</dbReference>
<dbReference type="SUPFAM" id="SSF82919">
    <property type="entry name" value="Zn-finger domain of Sec23/24"/>
    <property type="match status" value="1"/>
</dbReference>
<organism evidence="13 14">
    <name type="scientific">Zootermopsis nevadensis</name>
    <name type="common">Dampwood termite</name>
    <dbReference type="NCBI Taxonomy" id="136037"/>
    <lineage>
        <taxon>Eukaryota</taxon>
        <taxon>Metazoa</taxon>
        <taxon>Ecdysozoa</taxon>
        <taxon>Arthropoda</taxon>
        <taxon>Hexapoda</taxon>
        <taxon>Insecta</taxon>
        <taxon>Pterygota</taxon>
        <taxon>Neoptera</taxon>
        <taxon>Polyneoptera</taxon>
        <taxon>Dictyoptera</taxon>
        <taxon>Blattodea</taxon>
        <taxon>Blattoidea</taxon>
        <taxon>Termitoidae</taxon>
        <taxon>Termopsidae</taxon>
        <taxon>Zootermopsis</taxon>
    </lineage>
</organism>
<keyword evidence="14" id="KW-1185">Reference proteome</keyword>
<dbReference type="GO" id="GO:0000149">
    <property type="term" value="F:SNARE binding"/>
    <property type="evidence" value="ECO:0007669"/>
    <property type="project" value="TreeGrafter"/>
</dbReference>
<evidence type="ECO:0000256" key="6">
    <source>
        <dbReference type="ARBA" id="ARBA00023329"/>
    </source>
</evidence>
<dbReference type="Pfam" id="PF00626">
    <property type="entry name" value="Gelsolin"/>
    <property type="match status" value="1"/>
</dbReference>
<dbReference type="eggNOG" id="KOG1984">
    <property type="taxonomic scope" value="Eukaryota"/>
</dbReference>
<keyword evidence="6" id="KW-0968">Cytoplasmic vesicle</keyword>
<dbReference type="InterPro" id="IPR036465">
    <property type="entry name" value="vWFA_dom_sf"/>
</dbReference>
<feature type="region of interest" description="Disordered" evidence="7">
    <location>
        <begin position="1"/>
        <end position="135"/>
    </location>
</feature>
<dbReference type="EMBL" id="KK852850">
    <property type="protein sequence ID" value="KDR15072.1"/>
    <property type="molecule type" value="Genomic_DNA"/>
</dbReference>
<feature type="compositionally biased region" description="Pro residues" evidence="7">
    <location>
        <begin position="95"/>
        <end position="108"/>
    </location>
</feature>
<dbReference type="SUPFAM" id="SSF82754">
    <property type="entry name" value="C-terminal, gelsolin-like domain of Sec23/24"/>
    <property type="match status" value="1"/>
</dbReference>
<dbReference type="OMA" id="TIPSNEX"/>
<dbReference type="AlphaFoldDB" id="A0A067QXD7"/>
<evidence type="ECO:0000259" key="11">
    <source>
        <dbReference type="Pfam" id="PF04815"/>
    </source>
</evidence>
<dbReference type="PANTHER" id="PTHR13803:SF4">
    <property type="entry name" value="SECRETORY 24CD, ISOFORM C"/>
    <property type="match status" value="1"/>
</dbReference>
<keyword evidence="5" id="KW-0653">Protein transport</keyword>
<feature type="compositionally biased region" description="Polar residues" evidence="7">
    <location>
        <begin position="114"/>
        <end position="124"/>
    </location>
</feature>
<dbReference type="Gene3D" id="1.20.120.730">
    <property type="entry name" value="Sec23/Sec24 helical domain"/>
    <property type="match status" value="1"/>
</dbReference>
<dbReference type="InterPro" id="IPR006896">
    <property type="entry name" value="Sec23/24_trunk_dom"/>
</dbReference>
<dbReference type="InterPro" id="IPR050550">
    <property type="entry name" value="SEC23_SEC24_subfamily"/>
</dbReference>
<dbReference type="Gene3D" id="2.30.30.380">
    <property type="entry name" value="Zn-finger domain of Sec23/24"/>
    <property type="match status" value="1"/>
</dbReference>
<dbReference type="SUPFAM" id="SSF53300">
    <property type="entry name" value="vWA-like"/>
    <property type="match status" value="1"/>
</dbReference>
<dbReference type="PANTHER" id="PTHR13803">
    <property type="entry name" value="SEC24-RELATED PROTEIN"/>
    <property type="match status" value="1"/>
</dbReference>
<keyword evidence="4" id="KW-0813">Transport</keyword>
<dbReference type="SUPFAM" id="SSF81811">
    <property type="entry name" value="Helical domain of Sec23/24"/>
    <property type="match status" value="1"/>
</dbReference>
<dbReference type="InterPro" id="IPR029006">
    <property type="entry name" value="ADF-H/Gelsolin-like_dom_sf"/>
</dbReference>
<dbReference type="InterPro" id="IPR036174">
    <property type="entry name" value="Znf_Sec23_Sec24_sf"/>
</dbReference>
<dbReference type="Pfam" id="PF04811">
    <property type="entry name" value="Sec23_trunk"/>
    <property type="match status" value="1"/>
</dbReference>
<evidence type="ECO:0000259" key="8">
    <source>
        <dbReference type="Pfam" id="PF00626"/>
    </source>
</evidence>
<evidence type="ECO:0000256" key="1">
    <source>
        <dbReference type="ARBA" id="ARBA00004299"/>
    </source>
</evidence>
<evidence type="ECO:0000259" key="10">
    <source>
        <dbReference type="Pfam" id="PF04811"/>
    </source>
</evidence>
<dbReference type="STRING" id="136037.A0A067QXD7"/>